<keyword evidence="2" id="KW-0472">Membrane</keyword>
<dbReference type="AlphaFoldDB" id="A0A0F7SP42"/>
<feature type="compositionally biased region" description="Polar residues" evidence="1">
    <location>
        <begin position="316"/>
        <end position="325"/>
    </location>
</feature>
<dbReference type="InterPro" id="IPR018786">
    <property type="entry name" value="Mit_KHE1"/>
</dbReference>
<organism evidence="3">
    <name type="scientific">Phaffia rhodozyma</name>
    <name type="common">Yeast</name>
    <name type="synonym">Xanthophyllomyces dendrorhous</name>
    <dbReference type="NCBI Taxonomy" id="264483"/>
    <lineage>
        <taxon>Eukaryota</taxon>
        <taxon>Fungi</taxon>
        <taxon>Dikarya</taxon>
        <taxon>Basidiomycota</taxon>
        <taxon>Agaricomycotina</taxon>
        <taxon>Tremellomycetes</taxon>
        <taxon>Cystofilobasidiales</taxon>
        <taxon>Mrakiaceae</taxon>
        <taxon>Phaffia</taxon>
    </lineage>
</organism>
<evidence type="ECO:0000313" key="3">
    <source>
        <dbReference type="EMBL" id="CED83216.1"/>
    </source>
</evidence>
<keyword evidence="2" id="KW-1133">Transmembrane helix</keyword>
<evidence type="ECO:0000256" key="2">
    <source>
        <dbReference type="SAM" id="Phobius"/>
    </source>
</evidence>
<dbReference type="PANTHER" id="PTHR28062">
    <property type="entry name" value="K+-H+ EXCHANGE-LIKE PROTEIN"/>
    <property type="match status" value="1"/>
</dbReference>
<dbReference type="GO" id="GO:1902600">
    <property type="term" value="P:proton transmembrane transport"/>
    <property type="evidence" value="ECO:0007669"/>
    <property type="project" value="TreeGrafter"/>
</dbReference>
<feature type="region of interest" description="Disordered" evidence="1">
    <location>
        <begin position="309"/>
        <end position="333"/>
    </location>
</feature>
<protein>
    <submittedName>
        <fullName evidence="3">Uncharacterized conserved protein</fullName>
    </submittedName>
</protein>
<dbReference type="PANTHER" id="PTHR28062:SF1">
    <property type="entry name" value="TRANSMEMBRANE PROTEIN"/>
    <property type="match status" value="1"/>
</dbReference>
<proteinExistence type="predicted"/>
<sequence length="333" mass="37595">MKIYALPLARKAGSKPLVYFYTSLPPPSSTAPTHSNPHPDKHPLRLKIEQKLDLLPSAPLPLQLTAKATAFWMDFGKPDAASWKQKIHKLGERWMDKIDFEEWSLKSVEHGLVPADLLGEGEESHGKIKAALKGVPEKGKDGEQEGVIRTQNARKQSVIELLYPESPKIDTLDTFEDFLKSRQPFHDKMFKRTLALVPAALAFGILPIVPNFPLFYVGWRAWSHWRARNASALLLNLLDKDRIKPTESKVLTALYESSSFGKKTKSKENGKQEDRQVERFLTEKGVEELVGQEKLGDAAKEEILRAVHQTAIRLPKSNQEQSPTPESHKEKTD</sequence>
<accession>A0A0F7SP42</accession>
<dbReference type="GO" id="GO:0005743">
    <property type="term" value="C:mitochondrial inner membrane"/>
    <property type="evidence" value="ECO:0007669"/>
    <property type="project" value="TreeGrafter"/>
</dbReference>
<feature type="transmembrane region" description="Helical" evidence="2">
    <location>
        <begin position="194"/>
        <end position="219"/>
    </location>
</feature>
<name>A0A0F7SP42_PHARH</name>
<reference evidence="3" key="1">
    <citation type="submission" date="2014-08" db="EMBL/GenBank/DDBJ databases">
        <authorList>
            <person name="Sharma Rahul"/>
            <person name="Thines Marco"/>
        </authorList>
    </citation>
    <scope>NUCLEOTIDE SEQUENCE</scope>
</reference>
<dbReference type="EMBL" id="LN483142">
    <property type="protein sequence ID" value="CED83216.1"/>
    <property type="molecule type" value="Genomic_DNA"/>
</dbReference>
<dbReference type="GO" id="GO:0006813">
    <property type="term" value="P:potassium ion transport"/>
    <property type="evidence" value="ECO:0007669"/>
    <property type="project" value="TreeGrafter"/>
</dbReference>
<keyword evidence="2" id="KW-0812">Transmembrane</keyword>
<evidence type="ECO:0000256" key="1">
    <source>
        <dbReference type="SAM" id="MobiDB-lite"/>
    </source>
</evidence>
<dbReference type="Pfam" id="PF10173">
    <property type="entry name" value="Mit_KHE1"/>
    <property type="match status" value="1"/>
</dbReference>